<evidence type="ECO:0000256" key="6">
    <source>
        <dbReference type="ARBA" id="ARBA00023136"/>
    </source>
</evidence>
<keyword evidence="5 7" id="KW-1133">Transmembrane helix</keyword>
<dbReference type="InterPro" id="IPR050545">
    <property type="entry name" value="Mycobact_MmpL"/>
</dbReference>
<dbReference type="STRING" id="1246637.MTBBW1_80163"/>
<evidence type="ECO:0000313" key="10">
    <source>
        <dbReference type="EMBL" id="SLM32820.1"/>
    </source>
</evidence>
<evidence type="ECO:0000256" key="3">
    <source>
        <dbReference type="ARBA" id="ARBA00022475"/>
    </source>
</evidence>
<evidence type="ECO:0000313" key="11">
    <source>
        <dbReference type="Proteomes" id="UP000191931"/>
    </source>
</evidence>
<protein>
    <recommendedName>
        <fullName evidence="8">Membrane transport protein MMPL domain-containing protein</fullName>
    </recommendedName>
</protein>
<keyword evidence="3" id="KW-1003">Cell membrane</keyword>
<reference evidence="10 11" key="3">
    <citation type="submission" date="2017-03" db="EMBL/GenBank/DDBJ databases">
        <authorList>
            <person name="Afonso C.L."/>
            <person name="Miller P.J."/>
            <person name="Scott M.A."/>
            <person name="Spackman E."/>
            <person name="Goraichik I."/>
            <person name="Dimitrov K.M."/>
            <person name="Suarez D.L."/>
            <person name="Swayne D.E."/>
        </authorList>
    </citation>
    <scope>NUCLEOTIDE SEQUENCE [LARGE SCALE GENOMIC DNA]</scope>
    <source>
        <strain evidence="10">PRJEB14757</strain>
    </source>
</reference>
<feature type="transmembrane region" description="Helical" evidence="7">
    <location>
        <begin position="197"/>
        <end position="217"/>
    </location>
</feature>
<feature type="transmembrane region" description="Helical" evidence="7">
    <location>
        <begin position="174"/>
        <end position="190"/>
    </location>
</feature>
<dbReference type="GO" id="GO:0005886">
    <property type="term" value="C:plasma membrane"/>
    <property type="evidence" value="ECO:0007669"/>
    <property type="project" value="UniProtKB-SubCell"/>
</dbReference>
<evidence type="ECO:0000256" key="7">
    <source>
        <dbReference type="SAM" id="Phobius"/>
    </source>
</evidence>
<reference evidence="9" key="1">
    <citation type="submission" date="2012-10" db="EMBL/GenBank/DDBJ databases">
        <authorList>
            <person name="Lefevre C."/>
        </authorList>
    </citation>
    <scope>NUCLEOTIDE SEQUENCE</scope>
    <source>
        <strain evidence="9">BW-1</strain>
    </source>
</reference>
<dbReference type="PANTHER" id="PTHR33406:SF6">
    <property type="entry name" value="MEMBRANE PROTEIN YDGH-RELATED"/>
    <property type="match status" value="1"/>
</dbReference>
<dbReference type="InterPro" id="IPR004869">
    <property type="entry name" value="MMPL_dom"/>
</dbReference>
<gene>
    <name evidence="9" type="ORF">DEMABW1_80163</name>
    <name evidence="10" type="ORF">MTBBW1_80163</name>
</gene>
<dbReference type="AlphaFoldDB" id="L0R4H9"/>
<keyword evidence="4 7" id="KW-0812">Transmembrane</keyword>
<comment type="subcellular location">
    <subcellularLocation>
        <location evidence="1">Cell membrane</location>
        <topology evidence="1">Multi-pass membrane protein</topology>
    </subcellularLocation>
</comment>
<feature type="transmembrane region" description="Helical" evidence="7">
    <location>
        <begin position="255"/>
        <end position="276"/>
    </location>
</feature>
<sequence>MEGGKQPGVVVLKASDLETGWTSYEQLSQKIFQKEKSFTSLALVWPSQETRKLNLNEFRKYWTEERAREMESKIFFKAAVYGFSKDAFRPFYNMLDAGALTGDEKMPELLLPFKERFLKIEEEGVLLLGYFEDSSEALSHVHSVVDEYPDAYVVSREELSDTISEQVFADMKKVSIFSISGVLMITVLFLKTVKKTLLALIPVATSVLVVFGVLSLFNIKANVVVLITLIVVLGLSIDYGIFLSSFKDGEAREPAIKAVTFSMLTTIAGTLGLLFASHPAMFVVGVTMISGIVSAYLSAIFSIPALEKVL</sequence>
<keyword evidence="6 7" id="KW-0472">Membrane</keyword>
<feature type="transmembrane region" description="Helical" evidence="7">
    <location>
        <begin position="282"/>
        <end position="306"/>
    </location>
</feature>
<dbReference type="Proteomes" id="UP000191931">
    <property type="component" value="Unassembled WGS sequence"/>
</dbReference>
<dbReference type="Gene3D" id="1.20.1640.10">
    <property type="entry name" value="Multidrug efflux transporter AcrB transmembrane domain"/>
    <property type="match status" value="1"/>
</dbReference>
<keyword evidence="11" id="KW-1185">Reference proteome</keyword>
<evidence type="ECO:0000259" key="8">
    <source>
        <dbReference type="Pfam" id="PF03176"/>
    </source>
</evidence>
<accession>L0R4H9</accession>
<reference evidence="9" key="2">
    <citation type="submission" date="2012-12" db="EMBL/GenBank/DDBJ databases">
        <title>Region harboring genes involved in magnetosome formation of Candidatus Desulfamplus magnetosmortis.</title>
        <authorList>
            <person name="Lefevre C.T."/>
            <person name="Bazylinski D.A."/>
        </authorList>
    </citation>
    <scope>NUCLEOTIDE SEQUENCE</scope>
    <source>
        <strain evidence="9">BW-1</strain>
    </source>
</reference>
<feature type="domain" description="Membrane transport protein MMPL" evidence="8">
    <location>
        <begin position="136"/>
        <end position="306"/>
    </location>
</feature>
<evidence type="ECO:0000256" key="5">
    <source>
        <dbReference type="ARBA" id="ARBA00022989"/>
    </source>
</evidence>
<dbReference type="Pfam" id="PF03176">
    <property type="entry name" value="MMPL"/>
    <property type="match status" value="1"/>
</dbReference>
<evidence type="ECO:0000256" key="4">
    <source>
        <dbReference type="ARBA" id="ARBA00022692"/>
    </source>
</evidence>
<dbReference type="EMBL" id="FWEV01000325">
    <property type="protein sequence ID" value="SLM32820.1"/>
    <property type="molecule type" value="Genomic_DNA"/>
</dbReference>
<feature type="transmembrane region" description="Helical" evidence="7">
    <location>
        <begin position="223"/>
        <end position="243"/>
    </location>
</feature>
<dbReference type="OrthoDB" id="9780358at2"/>
<dbReference type="SUPFAM" id="SSF82866">
    <property type="entry name" value="Multidrug efflux transporter AcrB transmembrane domain"/>
    <property type="match status" value="1"/>
</dbReference>
<dbReference type="EMBL" id="HF547348">
    <property type="protein sequence ID" value="CCO06769.1"/>
    <property type="molecule type" value="Genomic_DNA"/>
</dbReference>
<evidence type="ECO:0000313" key="9">
    <source>
        <dbReference type="EMBL" id="CCO06769.1"/>
    </source>
</evidence>
<evidence type="ECO:0000256" key="1">
    <source>
        <dbReference type="ARBA" id="ARBA00004651"/>
    </source>
</evidence>
<comment type="similarity">
    <text evidence="2">Belongs to the resistance-nodulation-cell division (RND) (TC 2.A.6) family. MmpL subfamily.</text>
</comment>
<organism evidence="9">
    <name type="scientific">Desulfamplus magnetovallimortis</name>
    <dbReference type="NCBI Taxonomy" id="1246637"/>
    <lineage>
        <taxon>Bacteria</taxon>
        <taxon>Pseudomonadati</taxon>
        <taxon>Thermodesulfobacteriota</taxon>
        <taxon>Desulfobacteria</taxon>
        <taxon>Desulfobacterales</taxon>
        <taxon>Desulfobacteraceae</taxon>
        <taxon>Desulfamplus</taxon>
    </lineage>
</organism>
<dbReference type="RefSeq" id="WP_080798456.1">
    <property type="nucleotide sequence ID" value="NZ_LT828540.1"/>
</dbReference>
<proteinExistence type="inferred from homology"/>
<dbReference type="PANTHER" id="PTHR33406">
    <property type="entry name" value="MEMBRANE PROTEIN MJ1562-RELATED"/>
    <property type="match status" value="1"/>
</dbReference>
<name>L0R4H9_9BACT</name>
<evidence type="ECO:0000256" key="2">
    <source>
        <dbReference type="ARBA" id="ARBA00010157"/>
    </source>
</evidence>